<dbReference type="InterPro" id="IPR011034">
    <property type="entry name" value="Formyl_transferase-like_C_sf"/>
</dbReference>
<dbReference type="SUPFAM" id="SSF53328">
    <property type="entry name" value="Formyltransferase"/>
    <property type="match status" value="1"/>
</dbReference>
<dbReference type="CDD" id="cd08704">
    <property type="entry name" value="Met_tRNA_FMT_C"/>
    <property type="match status" value="1"/>
</dbReference>
<sequence length="318" mass="34026">MSVRALFMGTPDFALPALEALVRLSWEVCVVTQPDRPAGRKRLLTPPPVKRRALELGLRVLQPEKVGHPDSVRALSEWDADILVTAAYGQLLPDRVLKLAKSGAVNVHASLLPRWRGAAPIQRAILAGDTKTGVTLMEMVRELDAGPMIAQQELPIGPDTTAGELHDKLAALGGQMCAEILPAYVRGELQAVPQPTSGVTYAEKLTRSDEWIDWQLAADAIALRVRALAPWPGASAIAPDGRQLKILRGHVGDGHLPGEPGLARRLGDTAVVACGNGVYVVEQVQPAGKRPMSAGAWLAGLRTDTVVFERIDTSDLSS</sequence>
<reference evidence="9" key="1">
    <citation type="submission" date="2016-10" db="EMBL/GenBank/DDBJ databases">
        <authorList>
            <person name="de Groot N.N."/>
        </authorList>
    </citation>
    <scope>NUCLEOTIDE SEQUENCE [LARGE SCALE GENOMIC DNA]</scope>
    <source>
        <strain evidence="9">DSM 12489</strain>
    </source>
</reference>
<evidence type="ECO:0000313" key="10">
    <source>
        <dbReference type="Proteomes" id="UP000182589"/>
    </source>
</evidence>
<dbReference type="Proteomes" id="UP000182589">
    <property type="component" value="Unassembled WGS sequence"/>
</dbReference>
<dbReference type="AlphaFoldDB" id="A0A1H2UWG0"/>
<proteinExistence type="inferred from homology"/>
<evidence type="ECO:0000259" key="6">
    <source>
        <dbReference type="Pfam" id="PF00551"/>
    </source>
</evidence>
<dbReference type="Pfam" id="PF00551">
    <property type="entry name" value="Formyl_trans_N"/>
    <property type="match status" value="1"/>
</dbReference>
<dbReference type="EC" id="2.1.2.9" evidence="2 5"/>
<accession>A0A1H2UWG0</accession>
<reference evidence="10" key="2">
    <citation type="submission" date="2016-10" db="EMBL/GenBank/DDBJ databases">
        <authorList>
            <person name="Varghese N."/>
        </authorList>
    </citation>
    <scope>NUCLEOTIDE SEQUENCE [LARGE SCALE GENOMIC DNA]</scope>
    <source>
        <strain evidence="10">DSM 12489</strain>
    </source>
</reference>
<comment type="catalytic activity">
    <reaction evidence="5">
        <text>L-methionyl-tRNA(fMet) + (6R)-10-formyltetrahydrofolate = N-formyl-L-methionyl-tRNA(fMet) + (6S)-5,6,7,8-tetrahydrofolate + H(+)</text>
        <dbReference type="Rhea" id="RHEA:24380"/>
        <dbReference type="Rhea" id="RHEA-COMP:9952"/>
        <dbReference type="Rhea" id="RHEA-COMP:9953"/>
        <dbReference type="ChEBI" id="CHEBI:15378"/>
        <dbReference type="ChEBI" id="CHEBI:57453"/>
        <dbReference type="ChEBI" id="CHEBI:78530"/>
        <dbReference type="ChEBI" id="CHEBI:78844"/>
        <dbReference type="ChEBI" id="CHEBI:195366"/>
        <dbReference type="EC" id="2.1.2.9"/>
    </reaction>
</comment>
<evidence type="ECO:0000313" key="9">
    <source>
        <dbReference type="EMBL" id="SDW60413.1"/>
    </source>
</evidence>
<dbReference type="CDD" id="cd08646">
    <property type="entry name" value="FMT_core_Met-tRNA-FMT_N"/>
    <property type="match status" value="1"/>
</dbReference>
<keyword evidence="4 5" id="KW-0648">Protein biosynthesis</keyword>
<comment type="function">
    <text evidence="5">Attaches a formyl group to the free amino group of methionyl-tRNA(fMet). The formyl group appears to play a dual role in the initiator identity of N-formylmethionyl-tRNA by promoting its recognition by IF2 and preventing the misappropriation of this tRNA by the elongation apparatus.</text>
</comment>
<dbReference type="Proteomes" id="UP001157137">
    <property type="component" value="Unassembled WGS sequence"/>
</dbReference>
<dbReference type="GO" id="GO:0004479">
    <property type="term" value="F:methionyl-tRNA formyltransferase activity"/>
    <property type="evidence" value="ECO:0007669"/>
    <property type="project" value="UniProtKB-UniRule"/>
</dbReference>
<dbReference type="InterPro" id="IPR005793">
    <property type="entry name" value="Formyl_trans_C"/>
</dbReference>
<gene>
    <name evidence="5 8" type="primary">fmt</name>
    <name evidence="8" type="ORF">Heshes_22940</name>
    <name evidence="9" type="ORF">SAMN04489725_10935</name>
</gene>
<feature type="domain" description="Formyl transferase C-terminal" evidence="7">
    <location>
        <begin position="204"/>
        <end position="301"/>
    </location>
</feature>
<evidence type="ECO:0000259" key="7">
    <source>
        <dbReference type="Pfam" id="PF02911"/>
    </source>
</evidence>
<dbReference type="SUPFAM" id="SSF50486">
    <property type="entry name" value="FMT C-terminal domain-like"/>
    <property type="match status" value="1"/>
</dbReference>
<dbReference type="EMBL" id="FNOJ01000009">
    <property type="protein sequence ID" value="SDW60413.1"/>
    <property type="molecule type" value="Genomic_DNA"/>
</dbReference>
<evidence type="ECO:0000256" key="4">
    <source>
        <dbReference type="ARBA" id="ARBA00022917"/>
    </source>
</evidence>
<evidence type="ECO:0000313" key="8">
    <source>
        <dbReference type="EMBL" id="GLV14610.1"/>
    </source>
</evidence>
<dbReference type="GO" id="GO:0005829">
    <property type="term" value="C:cytosol"/>
    <property type="evidence" value="ECO:0007669"/>
    <property type="project" value="TreeGrafter"/>
</dbReference>
<keyword evidence="10" id="KW-1185">Reference proteome</keyword>
<dbReference type="HAMAP" id="MF_00182">
    <property type="entry name" value="Formyl_trans"/>
    <property type="match status" value="1"/>
</dbReference>
<comment type="similarity">
    <text evidence="1 5">Belongs to the Fmt family.</text>
</comment>
<evidence type="ECO:0000256" key="3">
    <source>
        <dbReference type="ARBA" id="ARBA00022679"/>
    </source>
</evidence>
<evidence type="ECO:0000256" key="2">
    <source>
        <dbReference type="ARBA" id="ARBA00012261"/>
    </source>
</evidence>
<dbReference type="InterPro" id="IPR005794">
    <property type="entry name" value="Fmt"/>
</dbReference>
<dbReference type="InterPro" id="IPR044135">
    <property type="entry name" value="Met-tRNA-FMT_C"/>
</dbReference>
<protein>
    <recommendedName>
        <fullName evidence="2 5">Methionyl-tRNA formyltransferase</fullName>
        <ecNumber evidence="2 5">2.1.2.9</ecNumber>
    </recommendedName>
</protein>
<evidence type="ECO:0000256" key="1">
    <source>
        <dbReference type="ARBA" id="ARBA00010699"/>
    </source>
</evidence>
<dbReference type="PANTHER" id="PTHR11138:SF5">
    <property type="entry name" value="METHIONYL-TRNA FORMYLTRANSFERASE, MITOCHONDRIAL"/>
    <property type="match status" value="1"/>
</dbReference>
<dbReference type="NCBIfam" id="TIGR00460">
    <property type="entry name" value="fmt"/>
    <property type="match status" value="1"/>
</dbReference>
<feature type="domain" description="Formyl transferase N-terminal" evidence="6">
    <location>
        <begin position="7"/>
        <end position="178"/>
    </location>
</feature>
<name>A0A1H2UWG0_9BACL</name>
<dbReference type="STRING" id="89784.SAMN04489725_10935"/>
<dbReference type="InterPro" id="IPR036477">
    <property type="entry name" value="Formyl_transf_N_sf"/>
</dbReference>
<dbReference type="InterPro" id="IPR002376">
    <property type="entry name" value="Formyl_transf_N"/>
</dbReference>
<dbReference type="InterPro" id="IPR041711">
    <property type="entry name" value="Met-tRNA-FMT_N"/>
</dbReference>
<keyword evidence="3 5" id="KW-0808">Transferase</keyword>
<dbReference type="Pfam" id="PF02911">
    <property type="entry name" value="Formyl_trans_C"/>
    <property type="match status" value="1"/>
</dbReference>
<feature type="binding site" evidence="5">
    <location>
        <begin position="110"/>
        <end position="113"/>
    </location>
    <ligand>
        <name>(6S)-5,6,7,8-tetrahydrofolate</name>
        <dbReference type="ChEBI" id="CHEBI:57453"/>
    </ligand>
</feature>
<dbReference type="RefSeq" id="WP_040289399.1">
    <property type="nucleotide sequence ID" value="NZ_BSRA01000014.1"/>
</dbReference>
<evidence type="ECO:0000256" key="5">
    <source>
        <dbReference type="HAMAP-Rule" id="MF_00182"/>
    </source>
</evidence>
<reference evidence="8" key="3">
    <citation type="submission" date="2023-02" db="EMBL/GenBank/DDBJ databases">
        <title>Proposal of a novel subspecies: Alicyclobacillus hesperidum subspecies aegle.</title>
        <authorList>
            <person name="Goto K."/>
            <person name="Fujii T."/>
            <person name="Yasui K."/>
            <person name="Mochida K."/>
            <person name="Kato-Tanaka Y."/>
            <person name="Morohoshi S."/>
            <person name="An S.Y."/>
            <person name="Kasai H."/>
            <person name="Yokota A."/>
        </authorList>
    </citation>
    <scope>NUCLEOTIDE SEQUENCE</scope>
    <source>
        <strain evidence="8">DSM 12766</strain>
    </source>
</reference>
<organism evidence="9 10">
    <name type="scientific">Alicyclobacillus hesperidum</name>
    <dbReference type="NCBI Taxonomy" id="89784"/>
    <lineage>
        <taxon>Bacteria</taxon>
        <taxon>Bacillati</taxon>
        <taxon>Bacillota</taxon>
        <taxon>Bacilli</taxon>
        <taxon>Bacillales</taxon>
        <taxon>Alicyclobacillaceae</taxon>
        <taxon>Alicyclobacillus</taxon>
    </lineage>
</organism>
<dbReference type="Gene3D" id="3.40.50.12230">
    <property type="match status" value="1"/>
</dbReference>
<dbReference type="EMBL" id="BSRA01000014">
    <property type="protein sequence ID" value="GLV14610.1"/>
    <property type="molecule type" value="Genomic_DNA"/>
</dbReference>
<dbReference type="PANTHER" id="PTHR11138">
    <property type="entry name" value="METHIONYL-TRNA FORMYLTRANSFERASE"/>
    <property type="match status" value="1"/>
</dbReference>